<dbReference type="AlphaFoldDB" id="A0AAV7EBV3"/>
<dbReference type="PANTHER" id="PTHR31476">
    <property type="entry name" value="PROTEIN WHAT'S THIS FACTOR 1 HOMOLOG, CHLOROPLASTIC"/>
    <property type="match status" value="1"/>
</dbReference>
<dbReference type="GO" id="GO:0003723">
    <property type="term" value="F:RNA binding"/>
    <property type="evidence" value="ECO:0007669"/>
    <property type="project" value="InterPro"/>
</dbReference>
<sequence length="508" mass="59289">MELSNFQGITNKGLRSACRRLEFGNYAATCWNSVSQIDVQSVSLISGLCYSSGLLQGIEEFTSDEFTSVGLQRRDSINHTSFTENGFSYWRWRKPAVTAQTRLEDRTRDLRLDKLMRNYKRLNTVLKLHELMSNWRGHYVSVQLMSKWKNSVGMNVGIGAFLRKYPHIFDIYTHPIKRNLCCKLTKKMVDLMKEEAEAIQETELLAVQRVKKLLMISTSGTLHIHSLWLVRQELGLPDDFRHSILPKYSEDFRIENFEIVGLISRDESLVVAEVEEWREKEYSEKWLSEYETKYAFPVNFPTGFKIEKGYREKLKNWQRLRYFKPYDRLDSARPRSCGGVEGFEKRAVGILHEFLSLTIEKMVEVERLSHFRKDFSIETNIRELLLRHPGIFYISTKGSTQTVFLREAFLKGCLIEPNQVYAVRRKMLDLIVLGCRNIRDLHDIGMKESSSEEEGVDLHDEDWVIPVLESLDCQHIDVENESNSTSYEESDRSSYHGRFCFPAGLDDM</sequence>
<organism evidence="2 3">
    <name type="scientific">Aristolochia fimbriata</name>
    <name type="common">White veined hardy Dutchman's pipe vine</name>
    <dbReference type="NCBI Taxonomy" id="158543"/>
    <lineage>
        <taxon>Eukaryota</taxon>
        <taxon>Viridiplantae</taxon>
        <taxon>Streptophyta</taxon>
        <taxon>Embryophyta</taxon>
        <taxon>Tracheophyta</taxon>
        <taxon>Spermatophyta</taxon>
        <taxon>Magnoliopsida</taxon>
        <taxon>Magnoliidae</taxon>
        <taxon>Piperales</taxon>
        <taxon>Aristolochiaceae</taxon>
        <taxon>Aristolochia</taxon>
    </lineage>
</organism>
<dbReference type="PANTHER" id="PTHR31476:SF12">
    <property type="entry name" value="UBIQUITIN CARBOXYL-TERMINAL HYDROLASE FAMILY PROTEIN"/>
    <property type="match status" value="1"/>
</dbReference>
<evidence type="ECO:0000313" key="2">
    <source>
        <dbReference type="EMBL" id="KAG9445217.1"/>
    </source>
</evidence>
<feature type="domain" description="PORR" evidence="1">
    <location>
        <begin position="108"/>
        <end position="434"/>
    </location>
</feature>
<evidence type="ECO:0000259" key="1">
    <source>
        <dbReference type="Pfam" id="PF11955"/>
    </source>
</evidence>
<dbReference type="InterPro" id="IPR045040">
    <property type="entry name" value="PORR_fam"/>
</dbReference>
<protein>
    <recommendedName>
        <fullName evidence="1">PORR domain-containing protein</fullName>
    </recommendedName>
</protein>
<keyword evidence="3" id="KW-1185">Reference proteome</keyword>
<dbReference type="Proteomes" id="UP000825729">
    <property type="component" value="Unassembled WGS sequence"/>
</dbReference>
<reference evidence="2 3" key="1">
    <citation type="submission" date="2021-07" db="EMBL/GenBank/DDBJ databases">
        <title>The Aristolochia fimbriata genome: insights into angiosperm evolution, floral development and chemical biosynthesis.</title>
        <authorList>
            <person name="Jiao Y."/>
        </authorList>
    </citation>
    <scope>NUCLEOTIDE SEQUENCE [LARGE SCALE GENOMIC DNA]</scope>
    <source>
        <strain evidence="2">IBCAS-2021</strain>
        <tissue evidence="2">Leaf</tissue>
    </source>
</reference>
<comment type="caution">
    <text evidence="2">The sequence shown here is derived from an EMBL/GenBank/DDBJ whole genome shotgun (WGS) entry which is preliminary data.</text>
</comment>
<evidence type="ECO:0000313" key="3">
    <source>
        <dbReference type="Proteomes" id="UP000825729"/>
    </source>
</evidence>
<gene>
    <name evidence="2" type="ORF">H6P81_016557</name>
</gene>
<dbReference type="Pfam" id="PF11955">
    <property type="entry name" value="PORR"/>
    <property type="match status" value="1"/>
</dbReference>
<dbReference type="EMBL" id="JAINDJ010000006">
    <property type="protein sequence ID" value="KAG9445217.1"/>
    <property type="molecule type" value="Genomic_DNA"/>
</dbReference>
<proteinExistence type="predicted"/>
<dbReference type="InterPro" id="IPR021099">
    <property type="entry name" value="PORR_domain"/>
</dbReference>
<accession>A0AAV7EBV3</accession>
<name>A0AAV7EBV3_ARIFI</name>